<sequence>MEQFSTRQNKISKLVHREMADILLKVNKTQFAGKLISVTVVRVTKDLGIARVYLSIFPSEFAKEILKEIQLISKQLRGELGRKVGKSLRVIPDLEFYIDDSLDYIENIDNLLKV</sequence>
<reference evidence="3 4" key="1">
    <citation type="submission" date="2018-08" db="EMBL/GenBank/DDBJ databases">
        <title>Pallidiluteibacterium maritimus gen. nov., sp. nov., isolated from coastal sediment.</title>
        <authorList>
            <person name="Zhou L.Y."/>
        </authorList>
    </citation>
    <scope>NUCLEOTIDE SEQUENCE [LARGE SCALE GENOMIC DNA]</scope>
    <source>
        <strain evidence="3 4">XSD2</strain>
    </source>
</reference>
<dbReference type="Gene3D" id="3.30.300.20">
    <property type="match status" value="1"/>
</dbReference>
<comment type="caution">
    <text evidence="3">The sequence shown here is derived from an EMBL/GenBank/DDBJ whole genome shotgun (WGS) entry which is preliminary data.</text>
</comment>
<dbReference type="RefSeq" id="WP_119437557.1">
    <property type="nucleotide sequence ID" value="NZ_QWGR01000004.1"/>
</dbReference>
<gene>
    <name evidence="2 3" type="primary">rbfA</name>
    <name evidence="3" type="ORF">D1614_08865</name>
</gene>
<dbReference type="GO" id="GO:0030490">
    <property type="term" value="P:maturation of SSU-rRNA"/>
    <property type="evidence" value="ECO:0007669"/>
    <property type="project" value="UniProtKB-UniRule"/>
</dbReference>
<name>A0A399SX36_9BACT</name>
<dbReference type="EMBL" id="QWGR01000004">
    <property type="protein sequence ID" value="RIJ48636.1"/>
    <property type="molecule type" value="Genomic_DNA"/>
</dbReference>
<organism evidence="3 4">
    <name type="scientific">Maribellus luteus</name>
    <dbReference type="NCBI Taxonomy" id="2305463"/>
    <lineage>
        <taxon>Bacteria</taxon>
        <taxon>Pseudomonadati</taxon>
        <taxon>Bacteroidota</taxon>
        <taxon>Bacteroidia</taxon>
        <taxon>Marinilabiliales</taxon>
        <taxon>Prolixibacteraceae</taxon>
        <taxon>Maribellus</taxon>
    </lineage>
</organism>
<evidence type="ECO:0000313" key="4">
    <source>
        <dbReference type="Proteomes" id="UP000265926"/>
    </source>
</evidence>
<protein>
    <recommendedName>
        <fullName evidence="2">Ribosome-binding factor A</fullName>
    </recommendedName>
</protein>
<proteinExistence type="inferred from homology"/>
<dbReference type="GO" id="GO:0005829">
    <property type="term" value="C:cytosol"/>
    <property type="evidence" value="ECO:0007669"/>
    <property type="project" value="TreeGrafter"/>
</dbReference>
<comment type="function">
    <text evidence="2">One of several proteins that assist in the late maturation steps of the functional core of the 30S ribosomal subunit. Associates with free 30S ribosomal subunits (but not with 30S subunits that are part of 70S ribosomes or polysomes). Required for efficient processing of 16S rRNA. May interact with the 5'-terminal helix region of 16S rRNA.</text>
</comment>
<dbReference type="InterPro" id="IPR023799">
    <property type="entry name" value="RbfA_dom_sf"/>
</dbReference>
<dbReference type="SUPFAM" id="SSF89919">
    <property type="entry name" value="Ribosome-binding factor A, RbfA"/>
    <property type="match status" value="1"/>
</dbReference>
<dbReference type="PANTHER" id="PTHR33515:SF1">
    <property type="entry name" value="RIBOSOME-BINDING FACTOR A, CHLOROPLASTIC-RELATED"/>
    <property type="match status" value="1"/>
</dbReference>
<dbReference type="PANTHER" id="PTHR33515">
    <property type="entry name" value="RIBOSOME-BINDING FACTOR A, CHLOROPLASTIC-RELATED"/>
    <property type="match status" value="1"/>
</dbReference>
<comment type="subunit">
    <text evidence="2">Monomer. Binds 30S ribosomal subunits, but not 50S ribosomal subunits or 70S ribosomes.</text>
</comment>
<evidence type="ECO:0000313" key="3">
    <source>
        <dbReference type="EMBL" id="RIJ48636.1"/>
    </source>
</evidence>
<dbReference type="GO" id="GO:0043024">
    <property type="term" value="F:ribosomal small subunit binding"/>
    <property type="evidence" value="ECO:0007669"/>
    <property type="project" value="TreeGrafter"/>
</dbReference>
<comment type="similarity">
    <text evidence="2">Belongs to the RbfA family.</text>
</comment>
<evidence type="ECO:0000256" key="1">
    <source>
        <dbReference type="ARBA" id="ARBA00022517"/>
    </source>
</evidence>
<evidence type="ECO:0000256" key="2">
    <source>
        <dbReference type="HAMAP-Rule" id="MF_00003"/>
    </source>
</evidence>
<comment type="subcellular location">
    <subcellularLocation>
        <location evidence="2">Cytoplasm</location>
    </subcellularLocation>
</comment>
<keyword evidence="1 2" id="KW-0690">Ribosome biogenesis</keyword>
<dbReference type="AlphaFoldDB" id="A0A399SX36"/>
<dbReference type="Proteomes" id="UP000265926">
    <property type="component" value="Unassembled WGS sequence"/>
</dbReference>
<dbReference type="OrthoDB" id="9811910at2"/>
<dbReference type="InterPro" id="IPR015946">
    <property type="entry name" value="KH_dom-like_a/b"/>
</dbReference>
<keyword evidence="2" id="KW-0963">Cytoplasm</keyword>
<keyword evidence="4" id="KW-1185">Reference proteome</keyword>
<accession>A0A399SX36</accession>
<dbReference type="NCBIfam" id="TIGR00082">
    <property type="entry name" value="rbfA"/>
    <property type="match status" value="1"/>
</dbReference>
<dbReference type="InterPro" id="IPR000238">
    <property type="entry name" value="RbfA"/>
</dbReference>
<dbReference type="Pfam" id="PF02033">
    <property type="entry name" value="RBFA"/>
    <property type="match status" value="1"/>
</dbReference>
<dbReference type="HAMAP" id="MF_00003">
    <property type="entry name" value="RbfA"/>
    <property type="match status" value="1"/>
</dbReference>